<feature type="region of interest" description="Disordered" evidence="6">
    <location>
        <begin position="74"/>
        <end position="101"/>
    </location>
</feature>
<evidence type="ECO:0000256" key="5">
    <source>
        <dbReference type="RuleBase" id="RU364132"/>
    </source>
</evidence>
<dbReference type="VEuPathDB" id="FungiDB:BTJ68_10965"/>
<feature type="compositionally biased region" description="Polar residues" evidence="6">
    <location>
        <begin position="31"/>
        <end position="40"/>
    </location>
</feature>
<keyword evidence="4 5" id="KW-0539">Nucleus</keyword>
<protein>
    <recommendedName>
        <fullName evidence="5">Ribosome biogenesis regulatory protein</fullName>
    </recommendedName>
</protein>
<evidence type="ECO:0000256" key="4">
    <source>
        <dbReference type="ARBA" id="ARBA00023242"/>
    </source>
</evidence>
<feature type="compositionally biased region" description="Basic and acidic residues" evidence="6">
    <location>
        <begin position="88"/>
        <end position="101"/>
    </location>
</feature>
<dbReference type="OrthoDB" id="28455at2759"/>
<comment type="function">
    <text evidence="5">Involved in ribosomal large subunit assembly.</text>
</comment>
<evidence type="ECO:0000256" key="1">
    <source>
        <dbReference type="ARBA" id="ARBA00004123"/>
    </source>
</evidence>
<comment type="caution">
    <text evidence="7">The sequence shown here is derived from an EMBL/GenBank/DDBJ whole genome shotgun (WGS) entry which is preliminary data.</text>
</comment>
<evidence type="ECO:0000256" key="3">
    <source>
        <dbReference type="ARBA" id="ARBA00022517"/>
    </source>
</evidence>
<dbReference type="STRING" id="1157616.A0A1Z5SXL6"/>
<dbReference type="Proteomes" id="UP000194280">
    <property type="component" value="Unassembled WGS sequence"/>
</dbReference>
<dbReference type="EMBL" id="MUNK01000199">
    <property type="protein sequence ID" value="OTA25643.1"/>
    <property type="molecule type" value="Genomic_DNA"/>
</dbReference>
<dbReference type="InParanoid" id="A0A1Z5SXL6"/>
<comment type="subcellular location">
    <subcellularLocation>
        <location evidence="1 5">Nucleus</location>
    </subcellularLocation>
</comment>
<keyword evidence="8" id="KW-1185">Reference proteome</keyword>
<dbReference type="AlphaFoldDB" id="A0A1Z5SXL6"/>
<feature type="compositionally biased region" description="Basic residues" evidence="6">
    <location>
        <begin position="175"/>
        <end position="186"/>
    </location>
</feature>
<evidence type="ECO:0000313" key="8">
    <source>
        <dbReference type="Proteomes" id="UP000194280"/>
    </source>
</evidence>
<evidence type="ECO:0000256" key="6">
    <source>
        <dbReference type="SAM" id="MobiDB-lite"/>
    </source>
</evidence>
<organism evidence="7 8">
    <name type="scientific">Hortaea werneckii EXF-2000</name>
    <dbReference type="NCBI Taxonomy" id="1157616"/>
    <lineage>
        <taxon>Eukaryota</taxon>
        <taxon>Fungi</taxon>
        <taxon>Dikarya</taxon>
        <taxon>Ascomycota</taxon>
        <taxon>Pezizomycotina</taxon>
        <taxon>Dothideomycetes</taxon>
        <taxon>Dothideomycetidae</taxon>
        <taxon>Mycosphaerellales</taxon>
        <taxon>Teratosphaeriaceae</taxon>
        <taxon>Hortaea</taxon>
    </lineage>
</organism>
<accession>A0A1Z5SXL6</accession>
<dbReference type="GO" id="GO:0005634">
    <property type="term" value="C:nucleus"/>
    <property type="evidence" value="ECO:0007669"/>
    <property type="project" value="UniProtKB-SubCell"/>
</dbReference>
<comment type="similarity">
    <text evidence="2 5">Belongs to the RRS1 family.</text>
</comment>
<evidence type="ECO:0000313" key="7">
    <source>
        <dbReference type="EMBL" id="OTA25643.1"/>
    </source>
</evidence>
<reference evidence="7 8" key="1">
    <citation type="submission" date="2017-01" db="EMBL/GenBank/DDBJ databases">
        <title>The recent genome duplication of the halophilic yeast Hortaea werneckii: insights from long-read sequencing.</title>
        <authorList>
            <person name="Sinha S."/>
            <person name="Flibotte S."/>
            <person name="Neira M."/>
            <person name="Lenassi M."/>
            <person name="Gostincar C."/>
            <person name="Stajich J.E."/>
            <person name="Nislow C.E."/>
        </authorList>
    </citation>
    <scope>NUCLEOTIDE SEQUENCE [LARGE SCALE GENOMIC DNA]</scope>
    <source>
        <strain evidence="7 8">EXF-2000</strain>
    </source>
</reference>
<gene>
    <name evidence="7" type="ORF">BTJ68_10965</name>
</gene>
<feature type="region of interest" description="Disordered" evidence="6">
    <location>
        <begin position="1"/>
        <end position="43"/>
    </location>
</feature>
<keyword evidence="3 5" id="KW-0690">Ribosome biogenesis</keyword>
<feature type="region of interest" description="Disordered" evidence="6">
    <location>
        <begin position="132"/>
        <end position="186"/>
    </location>
</feature>
<name>A0A1Z5SXL6_HORWE</name>
<dbReference type="GO" id="GO:0042254">
    <property type="term" value="P:ribosome biogenesis"/>
    <property type="evidence" value="ECO:0007669"/>
    <property type="project" value="UniProtKB-KW"/>
</dbReference>
<dbReference type="InterPro" id="IPR007023">
    <property type="entry name" value="Ribosom_reg"/>
</dbReference>
<sequence>MAAVAPADEGKPQPYSFDLGHLLCNDPNPLPDTTSDPTNPSDREAIIASTAQGCAQGLINQLLSACPINRSEDGDLQITLPNPSTPLPREKPVPKEKEKTKWEKFAEKKGIKDKKKDGKLKFDEALGEWVPKYGYKGRSNGAVSQDWMEEVDEKAEARQAVGGGEEEANGSGKPRGSKGGKGKKVR</sequence>
<dbReference type="Pfam" id="PF04939">
    <property type="entry name" value="RRS1"/>
    <property type="match status" value="1"/>
</dbReference>
<proteinExistence type="inferred from homology"/>
<evidence type="ECO:0000256" key="2">
    <source>
        <dbReference type="ARBA" id="ARBA00010077"/>
    </source>
</evidence>
<dbReference type="FunCoup" id="A0A1Z5SXL6">
    <property type="interactions" value="976"/>
</dbReference>